<name>A0AAD8EDZ8_DIPPU</name>
<proteinExistence type="predicted"/>
<organism evidence="2 3">
    <name type="scientific">Diploptera punctata</name>
    <name type="common">Pacific beetle cockroach</name>
    <dbReference type="NCBI Taxonomy" id="6984"/>
    <lineage>
        <taxon>Eukaryota</taxon>
        <taxon>Metazoa</taxon>
        <taxon>Ecdysozoa</taxon>
        <taxon>Arthropoda</taxon>
        <taxon>Hexapoda</taxon>
        <taxon>Insecta</taxon>
        <taxon>Pterygota</taxon>
        <taxon>Neoptera</taxon>
        <taxon>Polyneoptera</taxon>
        <taxon>Dictyoptera</taxon>
        <taxon>Blattodea</taxon>
        <taxon>Blaberoidea</taxon>
        <taxon>Blaberidae</taxon>
        <taxon>Diplopterinae</taxon>
        <taxon>Diploptera</taxon>
    </lineage>
</organism>
<reference evidence="2" key="2">
    <citation type="submission" date="2023-05" db="EMBL/GenBank/DDBJ databases">
        <authorList>
            <person name="Fouks B."/>
        </authorList>
    </citation>
    <scope>NUCLEOTIDE SEQUENCE</scope>
    <source>
        <strain evidence="2">Stay&amp;Tobe</strain>
        <tissue evidence="2">Testes</tissue>
    </source>
</reference>
<comment type="caution">
    <text evidence="2">The sequence shown here is derived from an EMBL/GenBank/DDBJ whole genome shotgun (WGS) entry which is preliminary data.</text>
</comment>
<feature type="region of interest" description="Disordered" evidence="1">
    <location>
        <begin position="24"/>
        <end position="43"/>
    </location>
</feature>
<protein>
    <submittedName>
        <fullName evidence="2">Uncharacterized protein</fullName>
    </submittedName>
</protein>
<gene>
    <name evidence="2" type="ORF">L9F63_019357</name>
</gene>
<feature type="non-terminal residue" evidence="2">
    <location>
        <position position="1"/>
    </location>
</feature>
<dbReference type="Proteomes" id="UP001233999">
    <property type="component" value="Unassembled WGS sequence"/>
</dbReference>
<feature type="compositionally biased region" description="Basic and acidic residues" evidence="1">
    <location>
        <begin position="33"/>
        <end position="43"/>
    </location>
</feature>
<keyword evidence="3" id="KW-1185">Reference proteome</keyword>
<feature type="non-terminal residue" evidence="2">
    <location>
        <position position="72"/>
    </location>
</feature>
<accession>A0AAD8EDZ8</accession>
<evidence type="ECO:0000256" key="1">
    <source>
        <dbReference type="SAM" id="MobiDB-lite"/>
    </source>
</evidence>
<sequence>FGLQNIEPNNTYSSYIGCSAISPTPDEISFGEETPRSPRWDGPKFESQYPMEMILTLPMMFKNHLQSSSARG</sequence>
<reference evidence="2" key="1">
    <citation type="journal article" date="2023" name="IScience">
        <title>Live-bearing cockroach genome reveals convergent evolutionary mechanisms linked to viviparity in insects and beyond.</title>
        <authorList>
            <person name="Fouks B."/>
            <person name="Harrison M.C."/>
            <person name="Mikhailova A.A."/>
            <person name="Marchal E."/>
            <person name="English S."/>
            <person name="Carruthers M."/>
            <person name="Jennings E.C."/>
            <person name="Chiamaka E.L."/>
            <person name="Frigard R.A."/>
            <person name="Pippel M."/>
            <person name="Attardo G.M."/>
            <person name="Benoit J.B."/>
            <person name="Bornberg-Bauer E."/>
            <person name="Tobe S.S."/>
        </authorList>
    </citation>
    <scope>NUCLEOTIDE SEQUENCE</scope>
    <source>
        <strain evidence="2">Stay&amp;Tobe</strain>
    </source>
</reference>
<dbReference type="AlphaFoldDB" id="A0AAD8EDZ8"/>
<dbReference type="EMBL" id="JASPKZ010006811">
    <property type="protein sequence ID" value="KAJ9587050.1"/>
    <property type="molecule type" value="Genomic_DNA"/>
</dbReference>
<evidence type="ECO:0000313" key="3">
    <source>
        <dbReference type="Proteomes" id="UP001233999"/>
    </source>
</evidence>
<evidence type="ECO:0000313" key="2">
    <source>
        <dbReference type="EMBL" id="KAJ9587050.1"/>
    </source>
</evidence>